<gene>
    <name evidence="1" type="ORF">EVA_05133</name>
</gene>
<dbReference type="EMBL" id="AMCI01001068">
    <property type="protein sequence ID" value="EJX06758.1"/>
    <property type="molecule type" value="Genomic_DNA"/>
</dbReference>
<evidence type="ECO:0000313" key="1">
    <source>
        <dbReference type="EMBL" id="EJX06758.1"/>
    </source>
</evidence>
<reference evidence="1" key="1">
    <citation type="journal article" date="2012" name="PLoS ONE">
        <title>Gene sets for utilization of primary and secondary nutrition supplies in the distal gut of endangered iberian lynx.</title>
        <authorList>
            <person name="Alcaide M."/>
            <person name="Messina E."/>
            <person name="Richter M."/>
            <person name="Bargiela R."/>
            <person name="Peplies J."/>
            <person name="Huws S.A."/>
            <person name="Newbold C.J."/>
            <person name="Golyshin P.N."/>
            <person name="Simon M.A."/>
            <person name="Lopez G."/>
            <person name="Yakimov M.M."/>
            <person name="Ferrer M."/>
        </authorList>
    </citation>
    <scope>NUCLEOTIDE SEQUENCE</scope>
</reference>
<feature type="non-terminal residue" evidence="1">
    <location>
        <position position="108"/>
    </location>
</feature>
<dbReference type="SUPFAM" id="SSF49464">
    <property type="entry name" value="Carboxypeptidase regulatory domain-like"/>
    <property type="match status" value="1"/>
</dbReference>
<dbReference type="AlphaFoldDB" id="J9GV53"/>
<comment type="caution">
    <text evidence="1">The sequence shown here is derived from an EMBL/GenBank/DDBJ whole genome shotgun (WGS) entry which is preliminary data.</text>
</comment>
<dbReference type="Pfam" id="PF13715">
    <property type="entry name" value="CarbopepD_reg_2"/>
    <property type="match status" value="1"/>
</dbReference>
<dbReference type="Gene3D" id="2.60.40.1120">
    <property type="entry name" value="Carboxypeptidase-like, regulatory domain"/>
    <property type="match status" value="1"/>
</dbReference>
<dbReference type="InterPro" id="IPR008969">
    <property type="entry name" value="CarboxyPept-like_regulatory"/>
</dbReference>
<organism evidence="1">
    <name type="scientific">gut metagenome</name>
    <dbReference type="NCBI Taxonomy" id="749906"/>
    <lineage>
        <taxon>unclassified sequences</taxon>
        <taxon>metagenomes</taxon>
        <taxon>organismal metagenomes</taxon>
    </lineage>
</organism>
<sequence length="108" mass="11253">MVSGIVTSADDGEPIVGASILVKGTTMGTITDIEGLFSIPNVPASAKTLVVSYVGMLTKEVSIKSGKLEIVLQTDAKTLDEVVVTAMGISREKKALGYALQEVKADKI</sequence>
<proteinExistence type="predicted"/>
<name>J9GV53_9ZZZZ</name>
<accession>J9GV53</accession>
<dbReference type="FunFam" id="2.60.40.1120:FF:000003">
    <property type="entry name" value="Outer membrane protein Omp121"/>
    <property type="match status" value="1"/>
</dbReference>
<protein>
    <submittedName>
        <fullName evidence="1">Uncharacterized protein</fullName>
    </submittedName>
</protein>